<evidence type="ECO:0000256" key="2">
    <source>
        <dbReference type="ARBA" id="ARBA00023125"/>
    </source>
</evidence>
<keyword evidence="2 4" id="KW-0238">DNA-binding</keyword>
<dbReference type="InterPro" id="IPR050109">
    <property type="entry name" value="HTH-type_TetR-like_transc_reg"/>
</dbReference>
<accession>A0A420EDH2</accession>
<dbReference type="PANTHER" id="PTHR30055">
    <property type="entry name" value="HTH-TYPE TRANSCRIPTIONAL REGULATOR RUTR"/>
    <property type="match status" value="1"/>
</dbReference>
<gene>
    <name evidence="6" type="ORF">DBZ36_10000</name>
</gene>
<keyword evidence="3" id="KW-0804">Transcription</keyword>
<dbReference type="PROSITE" id="PS50977">
    <property type="entry name" value="HTH_TETR_2"/>
    <property type="match status" value="1"/>
</dbReference>
<evidence type="ECO:0000256" key="4">
    <source>
        <dbReference type="PROSITE-ProRule" id="PRU00335"/>
    </source>
</evidence>
<dbReference type="Pfam" id="PF00440">
    <property type="entry name" value="TetR_N"/>
    <property type="match status" value="1"/>
</dbReference>
<dbReference type="GO" id="GO:0003700">
    <property type="term" value="F:DNA-binding transcription factor activity"/>
    <property type="evidence" value="ECO:0007669"/>
    <property type="project" value="TreeGrafter"/>
</dbReference>
<dbReference type="AlphaFoldDB" id="A0A420EDH2"/>
<comment type="caution">
    <text evidence="6">The sequence shown here is derived from an EMBL/GenBank/DDBJ whole genome shotgun (WGS) entry which is preliminary data.</text>
</comment>
<dbReference type="InterPro" id="IPR009057">
    <property type="entry name" value="Homeodomain-like_sf"/>
</dbReference>
<keyword evidence="7" id="KW-1185">Reference proteome</keyword>
<dbReference type="Gene3D" id="1.10.357.10">
    <property type="entry name" value="Tetracycline Repressor, domain 2"/>
    <property type="match status" value="1"/>
</dbReference>
<dbReference type="Proteomes" id="UP000286482">
    <property type="component" value="Unassembled WGS sequence"/>
</dbReference>
<evidence type="ECO:0000256" key="3">
    <source>
        <dbReference type="ARBA" id="ARBA00023163"/>
    </source>
</evidence>
<keyword evidence="1" id="KW-0805">Transcription regulation</keyword>
<evidence type="ECO:0000256" key="1">
    <source>
        <dbReference type="ARBA" id="ARBA00023015"/>
    </source>
</evidence>
<dbReference type="GO" id="GO:0000976">
    <property type="term" value="F:transcription cis-regulatory region binding"/>
    <property type="evidence" value="ECO:0007669"/>
    <property type="project" value="TreeGrafter"/>
</dbReference>
<reference evidence="6 7" key="1">
    <citation type="submission" date="2018-09" db="EMBL/GenBank/DDBJ databases">
        <authorList>
            <person name="Wang Z."/>
        </authorList>
    </citation>
    <scope>NUCLEOTIDE SEQUENCE [LARGE SCALE GENOMIC DNA]</scope>
    <source>
        <strain evidence="6 7">ALS 81</strain>
    </source>
</reference>
<dbReference type="PANTHER" id="PTHR30055:SF234">
    <property type="entry name" value="HTH-TYPE TRANSCRIPTIONAL REGULATOR BETI"/>
    <property type="match status" value="1"/>
</dbReference>
<name>A0A420EDH2_9ALTE</name>
<evidence type="ECO:0000313" key="7">
    <source>
        <dbReference type="Proteomes" id="UP000286482"/>
    </source>
</evidence>
<evidence type="ECO:0000313" key="6">
    <source>
        <dbReference type="EMBL" id="RKF18723.1"/>
    </source>
</evidence>
<dbReference type="SUPFAM" id="SSF46689">
    <property type="entry name" value="Homeodomain-like"/>
    <property type="match status" value="1"/>
</dbReference>
<dbReference type="EMBL" id="RAQO01000005">
    <property type="protein sequence ID" value="RKF18723.1"/>
    <property type="molecule type" value="Genomic_DNA"/>
</dbReference>
<sequence length="194" mass="22671">MSLLNKMTRQEQKQQTRNNIVSTAERLFRSQGFDQISTRQIAKECGIAVGTVFAHFPDINALTQAIYHQKLTHRLAILFESLAEDSDGLTRFLAYAKTLYELYDEDRAFSKFLLKSAMFDLSYFQQQMDEFLLQIAEKLEANMPRNNHEQRYIVAKSFFGFYMFNLLRGLEDTQTSPNDWLALLEIDCRQLLTI</sequence>
<evidence type="ECO:0000259" key="5">
    <source>
        <dbReference type="PROSITE" id="PS50977"/>
    </source>
</evidence>
<feature type="DNA-binding region" description="H-T-H motif" evidence="4">
    <location>
        <begin position="37"/>
        <end position="56"/>
    </location>
</feature>
<organism evidence="6 7">
    <name type="scientific">Alginatibacterium sediminis</name>
    <dbReference type="NCBI Taxonomy" id="2164068"/>
    <lineage>
        <taxon>Bacteria</taxon>
        <taxon>Pseudomonadati</taxon>
        <taxon>Pseudomonadota</taxon>
        <taxon>Gammaproteobacteria</taxon>
        <taxon>Alteromonadales</taxon>
        <taxon>Alteromonadaceae</taxon>
        <taxon>Alginatibacterium</taxon>
    </lineage>
</organism>
<proteinExistence type="predicted"/>
<dbReference type="InterPro" id="IPR001647">
    <property type="entry name" value="HTH_TetR"/>
</dbReference>
<feature type="domain" description="HTH tetR-type" evidence="5">
    <location>
        <begin position="14"/>
        <end position="74"/>
    </location>
</feature>
<protein>
    <submittedName>
        <fullName evidence="6">TetR/AcrR family transcriptional regulator</fullName>
    </submittedName>
</protein>
<dbReference type="PRINTS" id="PR00455">
    <property type="entry name" value="HTHTETR"/>
</dbReference>